<dbReference type="SUPFAM" id="SSF49265">
    <property type="entry name" value="Fibronectin type III"/>
    <property type="match status" value="1"/>
</dbReference>
<name>A0ABW3HQD2_9BACL</name>
<dbReference type="Pfam" id="PF17389">
    <property type="entry name" value="Bac_rhamnosid6H"/>
    <property type="match status" value="1"/>
</dbReference>
<dbReference type="Gene3D" id="2.60.40.10">
    <property type="entry name" value="Immunoglobulins"/>
    <property type="match status" value="1"/>
</dbReference>
<feature type="domain" description="Alpha-L-rhamnosidase six-hairpin glycosidase" evidence="6">
    <location>
        <begin position="427"/>
        <end position="767"/>
    </location>
</feature>
<feature type="domain" description="Alpha-L-rhamnosidase C-terminal" evidence="7">
    <location>
        <begin position="771"/>
        <end position="847"/>
    </location>
</feature>
<protein>
    <recommendedName>
        <fullName evidence="2">alpha-L-rhamnosidase</fullName>
        <ecNumber evidence="2">3.2.1.40</ecNumber>
    </recommendedName>
</protein>
<accession>A0ABW3HQD2</accession>
<dbReference type="InterPro" id="IPR008928">
    <property type="entry name" value="6-hairpin_glycosidase_sf"/>
</dbReference>
<dbReference type="InterPro" id="IPR012341">
    <property type="entry name" value="6hp_glycosidase-like_sf"/>
</dbReference>
<dbReference type="Pfam" id="PF05592">
    <property type="entry name" value="Bac_rhamnosid"/>
    <property type="match status" value="1"/>
</dbReference>
<proteinExistence type="predicted"/>
<evidence type="ECO:0000259" key="4">
    <source>
        <dbReference type="Pfam" id="PF05592"/>
    </source>
</evidence>
<dbReference type="InterPro" id="IPR013783">
    <property type="entry name" value="Ig-like_fold"/>
</dbReference>
<dbReference type="InterPro" id="IPR035398">
    <property type="entry name" value="Bac_rhamnosid_C"/>
</dbReference>
<evidence type="ECO:0000313" key="9">
    <source>
        <dbReference type="Proteomes" id="UP001596989"/>
    </source>
</evidence>
<dbReference type="InterPro" id="IPR036116">
    <property type="entry name" value="FN3_sf"/>
</dbReference>
<feature type="domain" description="Alpha-L-rhamnosidase concanavalin-like" evidence="4">
    <location>
        <begin position="323"/>
        <end position="421"/>
    </location>
</feature>
<dbReference type="Pfam" id="PF25788">
    <property type="entry name" value="Ig_Rha78A_N"/>
    <property type="match status" value="1"/>
</dbReference>
<sequence>MLSVYDLTCEYRRNPIAIEQQQPRLSWKLRADTRGVMQSAYRIQVAQDPEFSKLVWDTGRVDSDSSVLVEYGGKPLHSRSRYFYRIQAWDAGGQSSDWSELAFWETALRHDEWQAAWISSSCRQAEEAEACDYMRHEFTIGQDVVSARLYVTAQGLYRIYVNGLTPDDSLLAPGWTSYHHRLQYQAYDVTGLLASGANALGAMVGNGWYKGNLAWEGKRNFYGDERALLLQLHIVYADGSEEVVCSDDTWQCSNGALQRSELYHGELYDARLEETGWSEPDFRGEQWQAVRIIDREYEGLVAQESDPMRIVQELQPLQLLTSPRGETIVDMGQNMVGWIRFTAQQEAGAIIELQHAEVLDRDGNFYTGNLRTASQTVTYICKGGGEETYEPFFSFQGFRYVKVTGMPAEELLERMTGCVVHTDMEPTGSFQCSDHMLNQLQRNIVWGQKGNFVDVPTDCPQRDERLGWTGDAQVFIRTAAFQFNVAPFFTKWLKDVGADQQSDGAVPHVVPDIPGVGYGSSAWGDAAVICPWTIYECYGDRRILESQYNSMRAWVDYIRAQGEQEYLWNTGFHFGDWLALDGKADSSFGATPNDLIATAFYAYSADLLAKTAEVLGKSDDAEAYRELNGRVVHAFRAEFVTPSGRVASQTQTAYVLALMFDLLEERDRPRTAAMLAEHVRASGTHLTTGFVGTPYLCLVLSRFGYTELAYELVLQKEYPSWLYSVSKGATTIWEHWDSIKPDGSFWSDEMNSFNHYAYGSVGEWLYRIAAGINLKQPGYKSIQLQPHISGQLSYVKAELKSMYGDIVSGWRRDDDGAIQLEVTVPANTTAEVVVPAGRRDITEHGTGIDGIEGVLEVSEDAKRVTRLKLGSGTYCLKLSASREHCDEAMPEAAIRMP</sequence>
<organism evidence="8 9">
    <name type="scientific">Paenibacillus chungangensis</name>
    <dbReference type="NCBI Taxonomy" id="696535"/>
    <lineage>
        <taxon>Bacteria</taxon>
        <taxon>Bacillati</taxon>
        <taxon>Bacillota</taxon>
        <taxon>Bacilli</taxon>
        <taxon>Bacillales</taxon>
        <taxon>Paenibacillaceae</taxon>
        <taxon>Paenibacillus</taxon>
    </lineage>
</organism>
<dbReference type="InterPro" id="IPR016007">
    <property type="entry name" value="Alpha_rhamnosid"/>
</dbReference>
<comment type="catalytic activity">
    <reaction evidence="1">
        <text>Hydrolysis of terminal non-reducing alpha-L-rhamnose residues in alpha-L-rhamnosides.</text>
        <dbReference type="EC" id="3.2.1.40"/>
    </reaction>
</comment>
<feature type="domain" description="Bacterial alpha-L-rhamnosidase N-terminal" evidence="5">
    <location>
        <begin position="143"/>
        <end position="312"/>
    </location>
</feature>
<dbReference type="EMBL" id="JBHTJZ010000011">
    <property type="protein sequence ID" value="MFD0959763.1"/>
    <property type="molecule type" value="Genomic_DNA"/>
</dbReference>
<reference evidence="9" key="1">
    <citation type="journal article" date="2019" name="Int. J. Syst. Evol. Microbiol.">
        <title>The Global Catalogue of Microorganisms (GCM) 10K type strain sequencing project: providing services to taxonomists for standard genome sequencing and annotation.</title>
        <authorList>
            <consortium name="The Broad Institute Genomics Platform"/>
            <consortium name="The Broad Institute Genome Sequencing Center for Infectious Disease"/>
            <person name="Wu L."/>
            <person name="Ma J."/>
        </authorList>
    </citation>
    <scope>NUCLEOTIDE SEQUENCE [LARGE SCALE GENOMIC DNA]</scope>
    <source>
        <strain evidence="9">CCUG 59129</strain>
    </source>
</reference>
<dbReference type="Gene3D" id="2.60.420.10">
    <property type="entry name" value="Maltose phosphorylase, domain 3"/>
    <property type="match status" value="1"/>
</dbReference>
<evidence type="ECO:0000259" key="5">
    <source>
        <dbReference type="Pfam" id="PF08531"/>
    </source>
</evidence>
<dbReference type="PANTHER" id="PTHR33307:SF6">
    <property type="entry name" value="ALPHA-RHAMNOSIDASE (EUROFUNG)-RELATED"/>
    <property type="match status" value="1"/>
</dbReference>
<evidence type="ECO:0000256" key="1">
    <source>
        <dbReference type="ARBA" id="ARBA00001445"/>
    </source>
</evidence>
<dbReference type="Pfam" id="PF17390">
    <property type="entry name" value="Bac_rhamnosid_C"/>
    <property type="match status" value="1"/>
</dbReference>
<comment type="caution">
    <text evidence="8">The sequence shown here is derived from an EMBL/GenBank/DDBJ whole genome shotgun (WGS) entry which is preliminary data.</text>
</comment>
<dbReference type="SUPFAM" id="SSF48208">
    <property type="entry name" value="Six-hairpin glycosidases"/>
    <property type="match status" value="1"/>
</dbReference>
<dbReference type="InterPro" id="IPR008902">
    <property type="entry name" value="Rhamnosid_concanavalin"/>
</dbReference>
<dbReference type="InterPro" id="IPR035396">
    <property type="entry name" value="Bac_rhamnosid6H"/>
</dbReference>
<dbReference type="GO" id="GO:0016787">
    <property type="term" value="F:hydrolase activity"/>
    <property type="evidence" value="ECO:0007669"/>
    <property type="project" value="UniProtKB-KW"/>
</dbReference>
<keyword evidence="9" id="KW-1185">Reference proteome</keyword>
<evidence type="ECO:0000256" key="3">
    <source>
        <dbReference type="ARBA" id="ARBA00022801"/>
    </source>
</evidence>
<evidence type="ECO:0000256" key="2">
    <source>
        <dbReference type="ARBA" id="ARBA00012652"/>
    </source>
</evidence>
<dbReference type="PANTHER" id="PTHR33307">
    <property type="entry name" value="ALPHA-RHAMNOSIDASE (EUROFUNG)"/>
    <property type="match status" value="1"/>
</dbReference>
<keyword evidence="3 8" id="KW-0378">Hydrolase</keyword>
<dbReference type="InterPro" id="IPR013737">
    <property type="entry name" value="Bac_rhamnosid_N"/>
</dbReference>
<dbReference type="Pfam" id="PF08531">
    <property type="entry name" value="Bac_rhamnosid_N"/>
    <property type="match status" value="1"/>
</dbReference>
<dbReference type="EC" id="3.2.1.40" evidence="2"/>
<dbReference type="RefSeq" id="WP_377564016.1">
    <property type="nucleotide sequence ID" value="NZ_JBHTJZ010000011.1"/>
</dbReference>
<gene>
    <name evidence="8" type="ORF">ACFQ2I_10215</name>
</gene>
<evidence type="ECO:0000259" key="7">
    <source>
        <dbReference type="Pfam" id="PF17390"/>
    </source>
</evidence>
<dbReference type="Gene3D" id="2.60.120.260">
    <property type="entry name" value="Galactose-binding domain-like"/>
    <property type="match status" value="2"/>
</dbReference>
<dbReference type="PIRSF" id="PIRSF010631">
    <property type="entry name" value="A-rhamnsds"/>
    <property type="match status" value="1"/>
</dbReference>
<dbReference type="Proteomes" id="UP001596989">
    <property type="component" value="Unassembled WGS sequence"/>
</dbReference>
<evidence type="ECO:0000259" key="6">
    <source>
        <dbReference type="Pfam" id="PF17389"/>
    </source>
</evidence>
<evidence type="ECO:0000313" key="8">
    <source>
        <dbReference type="EMBL" id="MFD0959763.1"/>
    </source>
</evidence>
<dbReference type="Gene3D" id="1.50.10.10">
    <property type="match status" value="1"/>
</dbReference>